<gene>
    <name evidence="1" type="ORF">C0099_15290</name>
</gene>
<dbReference type="KEGG" id="atw:C0099_15290"/>
<dbReference type="Proteomes" id="UP000242205">
    <property type="component" value="Chromosome"/>
</dbReference>
<keyword evidence="2" id="KW-1185">Reference proteome</keyword>
<protein>
    <recommendedName>
        <fullName evidence="3">PilZ domain-containing protein</fullName>
    </recommendedName>
</protein>
<reference evidence="1 2" key="1">
    <citation type="submission" date="2018-01" db="EMBL/GenBank/DDBJ databases">
        <authorList>
            <person name="Fu G.-Y."/>
        </authorList>
    </citation>
    <scope>NUCLEOTIDE SEQUENCE [LARGE SCALE GENOMIC DNA]</scope>
    <source>
        <strain evidence="1 2">SY39</strain>
    </source>
</reference>
<accession>A0A2I6SA99</accession>
<dbReference type="AlphaFoldDB" id="A0A2I6SA99"/>
<proteinExistence type="predicted"/>
<dbReference type="RefSeq" id="WP_102248225.1">
    <property type="nucleotide sequence ID" value="NZ_CP025682.1"/>
</dbReference>
<dbReference type="EMBL" id="CP025682">
    <property type="protein sequence ID" value="AUN96183.1"/>
    <property type="molecule type" value="Genomic_DNA"/>
</dbReference>
<dbReference type="OrthoDB" id="9177203at2"/>
<sequence length="535" mass="58860">MSKPTPDECLAALRALHGRGGQDVHGELRSLIDVVGQCTPPSAGWLDVLEALREPLEHAQSALSHQYAERPAAPGEDADLALHEVSETWLELAQAYALLARDTAIGPSASTHALLAQRRVHYCAAALIEFIQARRAVPAGMWGALNAAFADAEARGFAWTRAPDALNRAWQAQSAAEAHAEALLIDLSNPFAFDAGQLVTVRELARYFAPYCRLLPEGSDAEDGRRTAYALDLGSDRGLRPLDTLDAGAPLRRFDSSQLVERFREVATRLRKSGQAGDLGLSAAITAEDVVQLLLSLYKPWARGATGRRFARRPGRGTAELNGDWNSIAFFITGKPFEQPTMNTIERSIRADERMLTLGERVTDIMIDDRPDRQRVAARHGHICTQWEMLDQSLGGFRLRRRGSTERLEHRGLVAIRPNDAKSFMLGVVGWVMYREDGALDAGVKLMNGLPRVVAIRSVGIGRERSDIEFQMAFLLEATPALKSPATLVIPAGYFLPHRVVEVHDGRLRGYRLLEIVERGANFDQVTFEAVKVVA</sequence>
<evidence type="ECO:0000313" key="1">
    <source>
        <dbReference type="EMBL" id="AUN96183.1"/>
    </source>
</evidence>
<evidence type="ECO:0000313" key="2">
    <source>
        <dbReference type="Proteomes" id="UP000242205"/>
    </source>
</evidence>
<organism evidence="1 2">
    <name type="scientific">Pseudazoarcus pumilus</name>
    <dbReference type="NCBI Taxonomy" id="2067960"/>
    <lineage>
        <taxon>Bacteria</taxon>
        <taxon>Pseudomonadati</taxon>
        <taxon>Pseudomonadota</taxon>
        <taxon>Betaproteobacteria</taxon>
        <taxon>Rhodocyclales</taxon>
        <taxon>Zoogloeaceae</taxon>
        <taxon>Pseudazoarcus</taxon>
    </lineage>
</organism>
<evidence type="ECO:0008006" key="3">
    <source>
        <dbReference type="Google" id="ProtNLM"/>
    </source>
</evidence>
<name>A0A2I6SA99_9RHOO</name>